<dbReference type="GO" id="GO:0006559">
    <property type="term" value="P:L-phenylalanine catabolic process"/>
    <property type="evidence" value="ECO:0007669"/>
    <property type="project" value="TreeGrafter"/>
</dbReference>
<gene>
    <name evidence="9" type="ORF">THAOC_07352</name>
</gene>
<evidence type="ECO:0000256" key="2">
    <source>
        <dbReference type="ARBA" id="ARBA00011738"/>
    </source>
</evidence>
<comment type="caution">
    <text evidence="9">The sequence shown here is derived from an EMBL/GenBank/DDBJ whole genome shotgun (WGS) entry which is preliminary data.</text>
</comment>
<evidence type="ECO:0000313" key="9">
    <source>
        <dbReference type="EMBL" id="EJK71230.1"/>
    </source>
</evidence>
<dbReference type="GO" id="GO:0005737">
    <property type="term" value="C:cytoplasm"/>
    <property type="evidence" value="ECO:0007669"/>
    <property type="project" value="TreeGrafter"/>
</dbReference>
<dbReference type="EMBL" id="AGNL01007487">
    <property type="protein sequence ID" value="EJK71230.1"/>
    <property type="molecule type" value="Genomic_DNA"/>
</dbReference>
<reference evidence="9 10" key="1">
    <citation type="journal article" date="2012" name="Genome Biol.">
        <title>Genome and low-iron response of an oceanic diatom adapted to chronic iron limitation.</title>
        <authorList>
            <person name="Lommer M."/>
            <person name="Specht M."/>
            <person name="Roy A.S."/>
            <person name="Kraemer L."/>
            <person name="Andreson R."/>
            <person name="Gutowska M.A."/>
            <person name="Wolf J."/>
            <person name="Bergner S.V."/>
            <person name="Schilhabel M.B."/>
            <person name="Klostermeier U.C."/>
            <person name="Beiko R.G."/>
            <person name="Rosenstiel P."/>
            <person name="Hippler M."/>
            <person name="Laroche J."/>
        </authorList>
    </citation>
    <scope>NUCLEOTIDE SEQUENCE [LARGE SCALE GENOMIC DNA]</scope>
    <source>
        <strain evidence="9 10">CCMP1005</strain>
    </source>
</reference>
<dbReference type="InterPro" id="IPR036291">
    <property type="entry name" value="NAD(P)-bd_dom_sf"/>
</dbReference>
<keyword evidence="10" id="KW-1185">Reference proteome</keyword>
<dbReference type="eggNOG" id="KOG4022">
    <property type="taxonomic scope" value="Eukaryota"/>
</dbReference>
<comment type="similarity">
    <text evidence="1">Belongs to the short-chain dehydrogenases/reductases (SDR) family.</text>
</comment>
<evidence type="ECO:0000313" key="10">
    <source>
        <dbReference type="Proteomes" id="UP000266841"/>
    </source>
</evidence>
<sequence>MGSLRRSQDLLFTWRRGIRGPLCHNRGAAGAGVSVRRFGSPWQPGLHENTGRGGRRPKVVNVLVVGSSGVLGSTITSRFGDQFGWHVIGADVADPQSVEVDDQVGMRDYVQLPKDAPMADQASTLYRGVKDFIGKENALLDAVVVASGGWAGDAVMGAETPGNDDSVDPEEEYIRQSASTCERMTRMNYQPVVCGGLVARRFVRANGLFVMIGASAALSPTPGMLGYGSAKAAAHHFLQSYGSGSMQDDGITSVGILPLMIDTPDNRKMLGGDDVGDDRYSKMVKPVHIANEISDWIRQPHLRPHSGSLVKVIAKNDRQGRGGPAFHLVGLAAPSARLFGSESSKLTMDAMDDAMDAAVGVGVGGDNSDSPTPPVPWSYSNSMTGDAALDELERATDEDLKLTPHEHQCTVGLARETTRMISWKEESSSKEERERRGLTLGFGEYYFSDPDELSSTDDEVEEAEEVSESDEMFEFLEEEKARGEEMSSYASGIINDGLHAKHPPSPSLIGMPDEILQRILLNLSGDGYGDFWSLIPVEAVCKRMLRV</sequence>
<dbReference type="Proteomes" id="UP000266841">
    <property type="component" value="Unassembled WGS sequence"/>
</dbReference>
<comment type="subunit">
    <text evidence="2">Homodimer.</text>
</comment>
<evidence type="ECO:0000256" key="7">
    <source>
        <dbReference type="ARBA" id="ARBA00039520"/>
    </source>
</evidence>
<dbReference type="GO" id="GO:0004155">
    <property type="term" value="F:6,7-dihydropteridine reductase activity"/>
    <property type="evidence" value="ECO:0007669"/>
    <property type="project" value="UniProtKB-EC"/>
</dbReference>
<dbReference type="InterPro" id="IPR002347">
    <property type="entry name" value="SDR_fam"/>
</dbReference>
<organism evidence="9 10">
    <name type="scientific">Thalassiosira oceanica</name>
    <name type="common">Marine diatom</name>
    <dbReference type="NCBI Taxonomy" id="159749"/>
    <lineage>
        <taxon>Eukaryota</taxon>
        <taxon>Sar</taxon>
        <taxon>Stramenopiles</taxon>
        <taxon>Ochrophyta</taxon>
        <taxon>Bacillariophyta</taxon>
        <taxon>Coscinodiscophyceae</taxon>
        <taxon>Thalassiosirophycidae</taxon>
        <taxon>Thalassiosirales</taxon>
        <taxon>Thalassiosiraceae</taxon>
        <taxon>Thalassiosira</taxon>
    </lineage>
</organism>
<evidence type="ECO:0000256" key="1">
    <source>
        <dbReference type="ARBA" id="ARBA00006484"/>
    </source>
</evidence>
<keyword evidence="3" id="KW-0521">NADP</keyword>
<dbReference type="GO" id="GO:0006729">
    <property type="term" value="P:tetrahydrobiopterin biosynthetic process"/>
    <property type="evidence" value="ECO:0007669"/>
    <property type="project" value="UniProtKB-KW"/>
</dbReference>
<evidence type="ECO:0000256" key="3">
    <source>
        <dbReference type="ARBA" id="ARBA00022857"/>
    </source>
</evidence>
<evidence type="ECO:0000256" key="5">
    <source>
        <dbReference type="ARBA" id="ARBA00023007"/>
    </source>
</evidence>
<name>K0T0L3_THAOC</name>
<dbReference type="Pfam" id="PF00106">
    <property type="entry name" value="adh_short"/>
    <property type="match status" value="1"/>
</dbReference>
<evidence type="ECO:0000256" key="6">
    <source>
        <dbReference type="ARBA" id="ARBA00039153"/>
    </source>
</evidence>
<protein>
    <recommendedName>
        <fullName evidence="7">Dihydropteridine reductase</fullName>
        <ecNumber evidence="6">1.5.1.34</ecNumber>
    </recommendedName>
    <alternativeName>
        <fullName evidence="8">Quinoid dihydropteridine reductase</fullName>
    </alternativeName>
</protein>
<dbReference type="InterPro" id="IPR020904">
    <property type="entry name" value="Sc_DH/Rdtase_CS"/>
</dbReference>
<dbReference type="AlphaFoldDB" id="K0T0L3"/>
<accession>K0T0L3</accession>
<dbReference type="PANTHER" id="PTHR15104">
    <property type="entry name" value="DIHYDROPTERIDINE REDUCTASE"/>
    <property type="match status" value="1"/>
</dbReference>
<proteinExistence type="inferred from homology"/>
<dbReference type="GO" id="GO:0070404">
    <property type="term" value="F:NADH binding"/>
    <property type="evidence" value="ECO:0007669"/>
    <property type="project" value="TreeGrafter"/>
</dbReference>
<dbReference type="GO" id="GO:0070402">
    <property type="term" value="F:NADPH binding"/>
    <property type="evidence" value="ECO:0007669"/>
    <property type="project" value="TreeGrafter"/>
</dbReference>
<keyword evidence="4" id="KW-0560">Oxidoreductase</keyword>
<dbReference type="SUPFAM" id="SSF51735">
    <property type="entry name" value="NAD(P)-binding Rossmann-fold domains"/>
    <property type="match status" value="1"/>
</dbReference>
<evidence type="ECO:0000256" key="8">
    <source>
        <dbReference type="ARBA" id="ARBA00041348"/>
    </source>
</evidence>
<feature type="non-terminal residue" evidence="9">
    <location>
        <position position="547"/>
    </location>
</feature>
<dbReference type="PANTHER" id="PTHR15104:SF0">
    <property type="entry name" value="DIHYDROPTERIDINE REDUCTASE"/>
    <property type="match status" value="1"/>
</dbReference>
<dbReference type="EC" id="1.5.1.34" evidence="6"/>
<evidence type="ECO:0000256" key="4">
    <source>
        <dbReference type="ARBA" id="ARBA00023002"/>
    </source>
</evidence>
<dbReference type="OrthoDB" id="1204at2759"/>
<dbReference type="PROSITE" id="PS00061">
    <property type="entry name" value="ADH_SHORT"/>
    <property type="match status" value="1"/>
</dbReference>
<dbReference type="CDD" id="cd09917">
    <property type="entry name" value="F-box_SF"/>
    <property type="match status" value="1"/>
</dbReference>
<keyword evidence="5" id="KW-0783">Tetrahydrobiopterin biosynthesis</keyword>
<dbReference type="Gene3D" id="3.40.50.720">
    <property type="entry name" value="NAD(P)-binding Rossmann-like Domain"/>
    <property type="match status" value="1"/>
</dbReference>